<reference evidence="2" key="3">
    <citation type="submission" date="2023-12" db="EMBL/GenBank/DDBJ databases">
        <authorList>
            <person name="Sun Q."/>
            <person name="Inoue M."/>
        </authorList>
    </citation>
    <scope>NUCLEOTIDE SEQUENCE</scope>
    <source>
        <strain evidence="2">JCM 12289</strain>
    </source>
</reference>
<dbReference type="InterPro" id="IPR001279">
    <property type="entry name" value="Metallo-B-lactamas"/>
</dbReference>
<feature type="domain" description="Metallo-beta-lactamase" evidence="1">
    <location>
        <begin position="18"/>
        <end position="172"/>
    </location>
</feature>
<dbReference type="EMBL" id="CP095005">
    <property type="protein sequence ID" value="UOO96085.1"/>
    <property type="molecule type" value="Genomic_DNA"/>
</dbReference>
<reference evidence="3" key="2">
    <citation type="submission" date="2022-04" db="EMBL/GenBank/DDBJ databases">
        <title>Sequencing and genomic assembly of Halococcus dombrowskii.</title>
        <authorList>
            <person name="Lim S.W."/>
            <person name="MacLea K.S."/>
        </authorList>
    </citation>
    <scope>NUCLEOTIDE SEQUENCE</scope>
    <source>
        <strain evidence="3">H4</strain>
    </source>
</reference>
<dbReference type="SUPFAM" id="SSF56281">
    <property type="entry name" value="Metallo-hydrolase/oxidoreductase"/>
    <property type="match status" value="1"/>
</dbReference>
<proteinExistence type="predicted"/>
<dbReference type="RefSeq" id="WP_244704511.1">
    <property type="nucleotide sequence ID" value="NZ_BAAADN010000009.1"/>
</dbReference>
<sequence length="253" mass="27019">MSPTRVPIPVETAAPGGKTNAYLVGSERALLVDPAAATPRLDDVIDGVANLLVTHTHPDHVGGVEAYADRTTVWARAGYADRFERATGITPDRVFGPGTRIDTDAGTVELLATPGHAPDHVALAIDDELLVGDLAVASGSVVVGNEDGDMRGYLTALRRLHARNPARLYPGHGPVVEEPRAVIERLISHRLRRERAVLRAVRDGARTVAAVTDAAYEKELAGVRGLAERTVAAHLDKLAVEGHVEWDGERVRS</sequence>
<dbReference type="GeneID" id="71761201"/>
<dbReference type="Pfam" id="PF00753">
    <property type="entry name" value="Lactamase_B"/>
    <property type="match status" value="1"/>
</dbReference>
<dbReference type="Gene3D" id="3.60.15.10">
    <property type="entry name" value="Ribonuclease Z/Hydroxyacylglutathione hydrolase-like"/>
    <property type="match status" value="1"/>
</dbReference>
<evidence type="ECO:0000313" key="5">
    <source>
        <dbReference type="Proteomes" id="UP001500962"/>
    </source>
</evidence>
<organism evidence="2 5">
    <name type="scientific">Halococcus dombrowskii</name>
    <dbReference type="NCBI Taxonomy" id="179637"/>
    <lineage>
        <taxon>Archaea</taxon>
        <taxon>Methanobacteriati</taxon>
        <taxon>Methanobacteriota</taxon>
        <taxon>Stenosarchaea group</taxon>
        <taxon>Halobacteria</taxon>
        <taxon>Halobacteriales</taxon>
        <taxon>Halococcaceae</taxon>
        <taxon>Halococcus</taxon>
    </lineage>
</organism>
<protein>
    <submittedName>
        <fullName evidence="2">MBL fold metallo-hydrolase</fullName>
    </submittedName>
</protein>
<evidence type="ECO:0000313" key="2">
    <source>
        <dbReference type="EMBL" id="GAA0452778.1"/>
    </source>
</evidence>
<dbReference type="AlphaFoldDB" id="A0AAV3SDF4"/>
<dbReference type="SMART" id="SM00849">
    <property type="entry name" value="Lactamase_B"/>
    <property type="match status" value="1"/>
</dbReference>
<dbReference type="PANTHER" id="PTHR23131:SF0">
    <property type="entry name" value="ENDORIBONUCLEASE LACTB2"/>
    <property type="match status" value="1"/>
</dbReference>
<dbReference type="InterPro" id="IPR050662">
    <property type="entry name" value="Sec-metab_biosynth-thioest"/>
</dbReference>
<gene>
    <name evidence="2" type="ORF">GCM10008985_05590</name>
    <name evidence="3" type="ORF">MUK72_05095</name>
</gene>
<evidence type="ECO:0000259" key="1">
    <source>
        <dbReference type="SMART" id="SM00849"/>
    </source>
</evidence>
<accession>A0AAV3SDF4</accession>
<dbReference type="Proteomes" id="UP000830542">
    <property type="component" value="Chromosome"/>
</dbReference>
<dbReference type="Proteomes" id="UP001500962">
    <property type="component" value="Unassembled WGS sequence"/>
</dbReference>
<dbReference type="InterPro" id="IPR036866">
    <property type="entry name" value="RibonucZ/Hydroxyglut_hydro"/>
</dbReference>
<reference evidence="2" key="1">
    <citation type="journal article" date="2014" name="Int. J. Syst. Evol. Microbiol.">
        <title>Complete genome sequence of Corynebacterium casei LMG S-19264T (=DSM 44701T), isolated from a smear-ripened cheese.</title>
        <authorList>
            <consortium name="US DOE Joint Genome Institute (JGI-PGF)"/>
            <person name="Walter F."/>
            <person name="Albersmeier A."/>
            <person name="Kalinowski J."/>
            <person name="Ruckert C."/>
        </authorList>
    </citation>
    <scope>NUCLEOTIDE SEQUENCE</scope>
    <source>
        <strain evidence="2">JCM 12289</strain>
    </source>
</reference>
<evidence type="ECO:0000313" key="4">
    <source>
        <dbReference type="Proteomes" id="UP000830542"/>
    </source>
</evidence>
<keyword evidence="4" id="KW-1185">Reference proteome</keyword>
<dbReference type="Gene3D" id="1.10.10.10">
    <property type="entry name" value="Winged helix-like DNA-binding domain superfamily/Winged helix DNA-binding domain"/>
    <property type="match status" value="1"/>
</dbReference>
<dbReference type="PANTHER" id="PTHR23131">
    <property type="entry name" value="ENDORIBONUCLEASE LACTB2"/>
    <property type="match status" value="1"/>
</dbReference>
<dbReference type="EMBL" id="BAAADN010000009">
    <property type="protein sequence ID" value="GAA0452778.1"/>
    <property type="molecule type" value="Genomic_DNA"/>
</dbReference>
<dbReference type="KEGG" id="hdo:MUK72_05095"/>
<name>A0AAV3SDF4_HALDO</name>
<evidence type="ECO:0000313" key="3">
    <source>
        <dbReference type="EMBL" id="UOO96085.1"/>
    </source>
</evidence>
<dbReference type="InterPro" id="IPR036388">
    <property type="entry name" value="WH-like_DNA-bd_sf"/>
</dbReference>